<feature type="signal peptide" evidence="1">
    <location>
        <begin position="1"/>
        <end position="27"/>
    </location>
</feature>
<feature type="chain" id="PRO_5045784426" evidence="1">
    <location>
        <begin position="28"/>
        <end position="124"/>
    </location>
</feature>
<dbReference type="EMBL" id="CAXHTA020000007">
    <property type="protein sequence ID" value="CAL5222844.1"/>
    <property type="molecule type" value="Genomic_DNA"/>
</dbReference>
<name>A0ABP1FV82_9CHLO</name>
<evidence type="ECO:0000313" key="2">
    <source>
        <dbReference type="EMBL" id="CAL5222844.1"/>
    </source>
</evidence>
<evidence type="ECO:0000313" key="3">
    <source>
        <dbReference type="Proteomes" id="UP001497392"/>
    </source>
</evidence>
<sequence length="124" mass="13148">MARAMPRRMSSWAALLAVLSASWTGLAQGMVQQEGPKTSPETCSIPASLSSFQGTFRCNSSVKIVRAGTEEEIAGILQQHNFVNENGSSHSWSQEQLNLGDSASVVTEINTTLALHNSLPASSG</sequence>
<reference evidence="2 3" key="1">
    <citation type="submission" date="2024-06" db="EMBL/GenBank/DDBJ databases">
        <authorList>
            <person name="Kraege A."/>
            <person name="Thomma B."/>
        </authorList>
    </citation>
    <scope>NUCLEOTIDE SEQUENCE [LARGE SCALE GENOMIC DNA]</scope>
</reference>
<comment type="caution">
    <text evidence="2">The sequence shown here is derived from an EMBL/GenBank/DDBJ whole genome shotgun (WGS) entry which is preliminary data.</text>
</comment>
<evidence type="ECO:0000256" key="1">
    <source>
        <dbReference type="SAM" id="SignalP"/>
    </source>
</evidence>
<keyword evidence="1" id="KW-0732">Signal</keyword>
<organism evidence="2 3">
    <name type="scientific">Coccomyxa viridis</name>
    <dbReference type="NCBI Taxonomy" id="1274662"/>
    <lineage>
        <taxon>Eukaryota</taxon>
        <taxon>Viridiplantae</taxon>
        <taxon>Chlorophyta</taxon>
        <taxon>core chlorophytes</taxon>
        <taxon>Trebouxiophyceae</taxon>
        <taxon>Trebouxiophyceae incertae sedis</taxon>
        <taxon>Coccomyxaceae</taxon>
        <taxon>Coccomyxa</taxon>
    </lineage>
</organism>
<protein>
    <submittedName>
        <fullName evidence="2">G5269 protein</fullName>
    </submittedName>
</protein>
<dbReference type="Proteomes" id="UP001497392">
    <property type="component" value="Unassembled WGS sequence"/>
</dbReference>
<keyword evidence="3" id="KW-1185">Reference proteome</keyword>
<proteinExistence type="predicted"/>
<gene>
    <name evidence="2" type="primary">g5269</name>
    <name evidence="2" type="ORF">VP750_LOCUS4503</name>
</gene>
<accession>A0ABP1FV82</accession>